<gene>
    <name evidence="1" type="ORF">MM415B03709_0010</name>
</gene>
<evidence type="ECO:0000313" key="1">
    <source>
        <dbReference type="EMBL" id="QJA94883.1"/>
    </source>
</evidence>
<dbReference type="AlphaFoldDB" id="A0A6M3LK37"/>
<sequence length="248" mass="27627">MRKIIISVLLVLLPVLSFAGGQAMSGVTAGGITDRVREILAERTGSATTLYYTDLEIRSHANYAVFDISARTHCLQDTAAIALAVSGVSTSGGTVYSGTTEYAWTGSSDYMMIETVMYFNSNSLKYKGLIKTDIKSIGSLEDKGAPAYWYEWDDKIGIWPTATLPYSGQSVYVYYNPMPDGLLSSTSPVETPSIYDSAIIDYAVSQMLLKKKRYQEADFYNKRYEARLDRYRVDLVDKPRESIKDLQP</sequence>
<dbReference type="InterPro" id="IPR056209">
    <property type="entry name" value="SU10_adaptor"/>
</dbReference>
<proteinExistence type="predicted"/>
<dbReference type="EMBL" id="MT143268">
    <property type="protein sequence ID" value="QJA94883.1"/>
    <property type="molecule type" value="Genomic_DNA"/>
</dbReference>
<name>A0A6M3LK37_9ZZZZ</name>
<reference evidence="1" key="1">
    <citation type="submission" date="2020-03" db="EMBL/GenBank/DDBJ databases">
        <title>The deep terrestrial virosphere.</title>
        <authorList>
            <person name="Holmfeldt K."/>
            <person name="Nilsson E."/>
            <person name="Simone D."/>
            <person name="Lopez-Fernandez M."/>
            <person name="Wu X."/>
            <person name="de Brujin I."/>
            <person name="Lundin D."/>
            <person name="Andersson A."/>
            <person name="Bertilsson S."/>
            <person name="Dopson M."/>
        </authorList>
    </citation>
    <scope>NUCLEOTIDE SEQUENCE</scope>
    <source>
        <strain evidence="1">MM415B03709</strain>
    </source>
</reference>
<dbReference type="Pfam" id="PF24175">
    <property type="entry name" value="SU10_adaptor"/>
    <property type="match status" value="1"/>
</dbReference>
<protein>
    <submittedName>
        <fullName evidence="1">Uncharacterized protein</fullName>
    </submittedName>
</protein>
<organism evidence="1">
    <name type="scientific">viral metagenome</name>
    <dbReference type="NCBI Taxonomy" id="1070528"/>
    <lineage>
        <taxon>unclassified sequences</taxon>
        <taxon>metagenomes</taxon>
        <taxon>organismal metagenomes</taxon>
    </lineage>
</organism>
<accession>A0A6M3LK37</accession>